<comment type="caution">
    <text evidence="9">The sequence shown here is derived from an EMBL/GenBank/DDBJ whole genome shotgun (WGS) entry which is preliminary data.</text>
</comment>
<comment type="similarity">
    <text evidence="2">Belongs to the ABC transporter superfamily.</text>
</comment>
<dbReference type="EMBL" id="BKAJ01000149">
    <property type="protein sequence ID" value="GEP60059.1"/>
    <property type="molecule type" value="Genomic_DNA"/>
</dbReference>
<proteinExistence type="inferred from homology"/>
<keyword evidence="6 9" id="KW-0067">ATP-binding</keyword>
<gene>
    <name evidence="9" type="ORF">RSO01_72250</name>
</gene>
<dbReference type="InterPro" id="IPR050086">
    <property type="entry name" value="MetN_ABC_transporter-like"/>
</dbReference>
<dbReference type="GO" id="GO:0016887">
    <property type="term" value="F:ATP hydrolysis activity"/>
    <property type="evidence" value="ECO:0007669"/>
    <property type="project" value="InterPro"/>
</dbReference>
<dbReference type="Proteomes" id="UP000321058">
    <property type="component" value="Unassembled WGS sequence"/>
</dbReference>
<dbReference type="InterPro" id="IPR017871">
    <property type="entry name" value="ABC_transporter-like_CS"/>
</dbReference>
<dbReference type="FunFam" id="3.40.50.300:FF:000020">
    <property type="entry name" value="Amino acid ABC transporter ATP-binding component"/>
    <property type="match status" value="1"/>
</dbReference>
<evidence type="ECO:0000256" key="7">
    <source>
        <dbReference type="ARBA" id="ARBA00023136"/>
    </source>
</evidence>
<name>A0A512NMB0_9HYPH</name>
<dbReference type="InterPro" id="IPR030679">
    <property type="entry name" value="ABC_ATPase_HisP-typ"/>
</dbReference>
<evidence type="ECO:0000256" key="2">
    <source>
        <dbReference type="ARBA" id="ARBA00005417"/>
    </source>
</evidence>
<dbReference type="PANTHER" id="PTHR43166:SF35">
    <property type="entry name" value="L-CYSTINE IMPORT ATP-BINDING PROTEIN TCYN"/>
    <property type="match status" value="1"/>
</dbReference>
<dbReference type="GO" id="GO:0015424">
    <property type="term" value="F:ABC-type amino acid transporter activity"/>
    <property type="evidence" value="ECO:0007669"/>
    <property type="project" value="InterPro"/>
</dbReference>
<dbReference type="GO" id="GO:0005886">
    <property type="term" value="C:plasma membrane"/>
    <property type="evidence" value="ECO:0007669"/>
    <property type="project" value="UniProtKB-SubCell"/>
</dbReference>
<keyword evidence="7" id="KW-0472">Membrane</keyword>
<dbReference type="InterPro" id="IPR003593">
    <property type="entry name" value="AAA+_ATPase"/>
</dbReference>
<sequence>MVKAEGLRKSYGTVEAVRGVSLEVDRGQVVVVIGPSGCGKSTFLRCINLLEEPSAGTLQVGDRLIEFGSKHSMPRGRDLARFRARIGMVFQQFDLFPHMTALQNVMSGPVIVKKMPKAEAETVARDLLAKVGLAAFTERFPRNLSGGQQQRVAIARAMAMAPEIMLFDEVTSALDPELVGEVLDVMKQLATDGTTMIVVTHEMAFARDVADQVLVMDAGQVVEQGRAEEVLLRPQNPRTASFLSRFHSTIGERKA</sequence>
<dbReference type="Pfam" id="PF00005">
    <property type="entry name" value="ABC_tran"/>
    <property type="match status" value="1"/>
</dbReference>
<organism evidence="9 10">
    <name type="scientific">Reyranella soli</name>
    <dbReference type="NCBI Taxonomy" id="1230389"/>
    <lineage>
        <taxon>Bacteria</taxon>
        <taxon>Pseudomonadati</taxon>
        <taxon>Pseudomonadota</taxon>
        <taxon>Alphaproteobacteria</taxon>
        <taxon>Hyphomicrobiales</taxon>
        <taxon>Reyranellaceae</taxon>
        <taxon>Reyranella</taxon>
    </lineage>
</organism>
<protein>
    <submittedName>
        <fullName evidence="9">ABC transporter ATP-binding protein</fullName>
    </submittedName>
</protein>
<dbReference type="Gene3D" id="3.40.50.300">
    <property type="entry name" value="P-loop containing nucleotide triphosphate hydrolases"/>
    <property type="match status" value="1"/>
</dbReference>
<evidence type="ECO:0000256" key="6">
    <source>
        <dbReference type="ARBA" id="ARBA00022840"/>
    </source>
</evidence>
<dbReference type="SUPFAM" id="SSF52540">
    <property type="entry name" value="P-loop containing nucleoside triphosphate hydrolases"/>
    <property type="match status" value="1"/>
</dbReference>
<feature type="domain" description="ABC transporter" evidence="8">
    <location>
        <begin position="2"/>
        <end position="243"/>
    </location>
</feature>
<dbReference type="OrthoDB" id="9802264at2"/>
<evidence type="ECO:0000313" key="9">
    <source>
        <dbReference type="EMBL" id="GEP60059.1"/>
    </source>
</evidence>
<keyword evidence="10" id="KW-1185">Reference proteome</keyword>
<evidence type="ECO:0000259" key="8">
    <source>
        <dbReference type="PROSITE" id="PS50893"/>
    </source>
</evidence>
<keyword evidence="4" id="KW-1003">Cell membrane</keyword>
<dbReference type="InterPro" id="IPR003439">
    <property type="entry name" value="ABC_transporter-like_ATP-bd"/>
</dbReference>
<dbReference type="GO" id="GO:0005524">
    <property type="term" value="F:ATP binding"/>
    <property type="evidence" value="ECO:0007669"/>
    <property type="project" value="UniProtKB-KW"/>
</dbReference>
<dbReference type="PROSITE" id="PS00211">
    <property type="entry name" value="ABC_TRANSPORTER_1"/>
    <property type="match status" value="1"/>
</dbReference>
<dbReference type="PROSITE" id="PS50893">
    <property type="entry name" value="ABC_TRANSPORTER_2"/>
    <property type="match status" value="1"/>
</dbReference>
<evidence type="ECO:0000256" key="3">
    <source>
        <dbReference type="ARBA" id="ARBA00022448"/>
    </source>
</evidence>
<evidence type="ECO:0000256" key="4">
    <source>
        <dbReference type="ARBA" id="ARBA00022475"/>
    </source>
</evidence>
<dbReference type="AlphaFoldDB" id="A0A512NMB0"/>
<dbReference type="SMART" id="SM00382">
    <property type="entry name" value="AAA"/>
    <property type="match status" value="1"/>
</dbReference>
<dbReference type="PANTHER" id="PTHR43166">
    <property type="entry name" value="AMINO ACID IMPORT ATP-BINDING PROTEIN"/>
    <property type="match status" value="1"/>
</dbReference>
<evidence type="ECO:0000313" key="10">
    <source>
        <dbReference type="Proteomes" id="UP000321058"/>
    </source>
</evidence>
<dbReference type="RefSeq" id="WP_147155454.1">
    <property type="nucleotide sequence ID" value="NZ_BKAJ01000149.1"/>
</dbReference>
<keyword evidence="3" id="KW-0813">Transport</keyword>
<keyword evidence="5" id="KW-0547">Nucleotide-binding</keyword>
<accession>A0A512NMB0</accession>
<reference evidence="9 10" key="1">
    <citation type="submission" date="2019-07" db="EMBL/GenBank/DDBJ databases">
        <title>Whole genome shotgun sequence of Reyranella soli NBRC 108950.</title>
        <authorList>
            <person name="Hosoyama A."/>
            <person name="Uohara A."/>
            <person name="Ohji S."/>
            <person name="Ichikawa N."/>
        </authorList>
    </citation>
    <scope>NUCLEOTIDE SEQUENCE [LARGE SCALE GENOMIC DNA]</scope>
    <source>
        <strain evidence="9 10">NBRC 108950</strain>
    </source>
</reference>
<comment type="subcellular location">
    <subcellularLocation>
        <location evidence="1">Cell membrane</location>
        <topology evidence="1">Peripheral membrane protein</topology>
    </subcellularLocation>
</comment>
<dbReference type="InterPro" id="IPR027417">
    <property type="entry name" value="P-loop_NTPase"/>
</dbReference>
<evidence type="ECO:0000256" key="5">
    <source>
        <dbReference type="ARBA" id="ARBA00022741"/>
    </source>
</evidence>
<dbReference type="CDD" id="cd03262">
    <property type="entry name" value="ABC_HisP_GlnQ"/>
    <property type="match status" value="1"/>
</dbReference>
<dbReference type="PIRSF" id="PIRSF039085">
    <property type="entry name" value="ABC_ATPase_HisP"/>
    <property type="match status" value="1"/>
</dbReference>
<evidence type="ECO:0000256" key="1">
    <source>
        <dbReference type="ARBA" id="ARBA00004202"/>
    </source>
</evidence>